<evidence type="ECO:0008006" key="2">
    <source>
        <dbReference type="Google" id="ProtNLM"/>
    </source>
</evidence>
<gene>
    <name evidence="1" type="ORF">ACAT0790_LOCUS4946</name>
</gene>
<reference evidence="1" key="1">
    <citation type="submission" date="2021-01" db="EMBL/GenBank/DDBJ databases">
        <authorList>
            <person name="Corre E."/>
            <person name="Pelletier E."/>
            <person name="Niang G."/>
            <person name="Scheremetjew M."/>
            <person name="Finn R."/>
            <person name="Kale V."/>
            <person name="Holt S."/>
            <person name="Cochrane G."/>
            <person name="Meng A."/>
            <person name="Brown T."/>
            <person name="Cohen L."/>
        </authorList>
    </citation>
    <scope>NUCLEOTIDE SEQUENCE</scope>
    <source>
        <strain evidence="1">OF101</strain>
    </source>
</reference>
<organism evidence="1">
    <name type="scientific">Alexandrium catenella</name>
    <name type="common">Red tide dinoflagellate</name>
    <name type="synonym">Gonyaulax catenella</name>
    <dbReference type="NCBI Taxonomy" id="2925"/>
    <lineage>
        <taxon>Eukaryota</taxon>
        <taxon>Sar</taxon>
        <taxon>Alveolata</taxon>
        <taxon>Dinophyceae</taxon>
        <taxon>Gonyaulacales</taxon>
        <taxon>Pyrocystaceae</taxon>
        <taxon>Alexandrium</taxon>
    </lineage>
</organism>
<dbReference type="AlphaFoldDB" id="A0A7S1L6G2"/>
<name>A0A7S1L6G2_ALECA</name>
<accession>A0A7S1L6G2</accession>
<dbReference type="Gene3D" id="1.10.10.10">
    <property type="entry name" value="Winged helix-like DNA-binding domain superfamily/Winged helix DNA-binding domain"/>
    <property type="match status" value="1"/>
</dbReference>
<protein>
    <recommendedName>
        <fullName evidence="2">DNA helicase</fullName>
    </recommendedName>
</protein>
<dbReference type="InterPro" id="IPR036388">
    <property type="entry name" value="WH-like_DNA-bd_sf"/>
</dbReference>
<dbReference type="EMBL" id="HBGE01008200">
    <property type="protein sequence ID" value="CAD9095744.1"/>
    <property type="molecule type" value="Transcribed_RNA"/>
</dbReference>
<sequence length="176" mass="18621">MLCADPAGGLVCRRKALAKYFGDTWRAADCKSLCDCCRAFPPPAAGQDLSALAFALLRLVVNAADNEAAGGPRLTLLKAADVARSDSAAARSIRSGRPADDACRQASPRDIERVLARLLAHGYLCEEFVFTAYSANGYLRPTDKGCMALLPGAPAIEMLLQVLPLVGDLKLPGGMR</sequence>
<proteinExistence type="predicted"/>
<evidence type="ECO:0000313" key="1">
    <source>
        <dbReference type="EMBL" id="CAD9095744.1"/>
    </source>
</evidence>